<proteinExistence type="predicted"/>
<dbReference type="EMBL" id="BARV01008063">
    <property type="protein sequence ID" value="GAI16014.1"/>
    <property type="molecule type" value="Genomic_DNA"/>
</dbReference>
<comment type="caution">
    <text evidence="1">The sequence shown here is derived from an EMBL/GenBank/DDBJ whole genome shotgun (WGS) entry which is preliminary data.</text>
</comment>
<gene>
    <name evidence="1" type="ORF">S06H3_16311</name>
</gene>
<evidence type="ECO:0000313" key="1">
    <source>
        <dbReference type="EMBL" id="GAI16014.1"/>
    </source>
</evidence>
<accession>X1NBI5</accession>
<name>X1NBI5_9ZZZZ</name>
<protein>
    <submittedName>
        <fullName evidence="1">Uncharacterized protein</fullName>
    </submittedName>
</protein>
<feature type="non-terminal residue" evidence="1">
    <location>
        <position position="150"/>
    </location>
</feature>
<dbReference type="AlphaFoldDB" id="X1NBI5"/>
<sequence>MEASLLFEKAIDWVKKNYEKFNFHKERDIIWTIQKKIAEIIRESNLPYKVYDEYPIMAGNRSSIRVDLAILKKDFIPRQGNTIEVAAEFKYEPDHTREDMLTFFFDTQGNRKTKFPLVFWKEGVGKDIESAKKYFSLKLCKNSYSCFIDE</sequence>
<organism evidence="1">
    <name type="scientific">marine sediment metagenome</name>
    <dbReference type="NCBI Taxonomy" id="412755"/>
    <lineage>
        <taxon>unclassified sequences</taxon>
        <taxon>metagenomes</taxon>
        <taxon>ecological metagenomes</taxon>
    </lineage>
</organism>
<reference evidence="1" key="1">
    <citation type="journal article" date="2014" name="Front. Microbiol.">
        <title>High frequency of phylogenetically diverse reductive dehalogenase-homologous genes in deep subseafloor sedimentary metagenomes.</title>
        <authorList>
            <person name="Kawai M."/>
            <person name="Futagami T."/>
            <person name="Toyoda A."/>
            <person name="Takaki Y."/>
            <person name="Nishi S."/>
            <person name="Hori S."/>
            <person name="Arai W."/>
            <person name="Tsubouchi T."/>
            <person name="Morono Y."/>
            <person name="Uchiyama I."/>
            <person name="Ito T."/>
            <person name="Fujiyama A."/>
            <person name="Inagaki F."/>
            <person name="Takami H."/>
        </authorList>
    </citation>
    <scope>NUCLEOTIDE SEQUENCE</scope>
    <source>
        <strain evidence="1">Expedition CK06-06</strain>
    </source>
</reference>